<protein>
    <recommendedName>
        <fullName evidence="3">DUF1707 domain-containing protein</fullName>
    </recommendedName>
</protein>
<gene>
    <name evidence="4" type="ORF">Val02_44140</name>
</gene>
<comment type="caution">
    <text evidence="4">The sequence shown here is derived from an EMBL/GenBank/DDBJ whole genome shotgun (WGS) entry which is preliminary data.</text>
</comment>
<dbReference type="InterPro" id="IPR012551">
    <property type="entry name" value="DUF1707_SHOCT-like"/>
</dbReference>
<evidence type="ECO:0000259" key="3">
    <source>
        <dbReference type="Pfam" id="PF08044"/>
    </source>
</evidence>
<dbReference type="AlphaFoldDB" id="A0A8J3YPN7"/>
<evidence type="ECO:0000256" key="1">
    <source>
        <dbReference type="SAM" id="MobiDB-lite"/>
    </source>
</evidence>
<reference evidence="4" key="1">
    <citation type="submission" date="2021-01" db="EMBL/GenBank/DDBJ databases">
        <title>Whole genome shotgun sequence of Virgisporangium aliadipatigenens NBRC 105644.</title>
        <authorList>
            <person name="Komaki H."/>
            <person name="Tamura T."/>
        </authorList>
    </citation>
    <scope>NUCLEOTIDE SEQUENCE</scope>
    <source>
        <strain evidence="4">NBRC 105644</strain>
    </source>
</reference>
<dbReference type="RefSeq" id="WP_203901029.1">
    <property type="nucleotide sequence ID" value="NZ_BOPF01000015.1"/>
</dbReference>
<sequence>MTDEKQPHRVRASDPEREQYAELLRAAMSEGRLSMEEGEERLARVYAAVYRDELSPQVDDLPGGGWTDFTARPEYREEIRKHVRWHGIRVTGVALVVLGVWAVLATISHVPVFPLILLAIFLLMVTRGRRHRYHRWQRWQAMQAMHGAQPPWAHHGHPWHHHGWERGDRRGPGWRR</sequence>
<feature type="region of interest" description="Disordered" evidence="1">
    <location>
        <begin position="154"/>
        <end position="176"/>
    </location>
</feature>
<dbReference type="Proteomes" id="UP000619260">
    <property type="component" value="Unassembled WGS sequence"/>
</dbReference>
<keyword evidence="2" id="KW-0472">Membrane</keyword>
<keyword evidence="2" id="KW-0812">Transmembrane</keyword>
<keyword evidence="5" id="KW-1185">Reference proteome</keyword>
<organism evidence="4 5">
    <name type="scientific">Virgisporangium aliadipatigenens</name>
    <dbReference type="NCBI Taxonomy" id="741659"/>
    <lineage>
        <taxon>Bacteria</taxon>
        <taxon>Bacillati</taxon>
        <taxon>Actinomycetota</taxon>
        <taxon>Actinomycetes</taxon>
        <taxon>Micromonosporales</taxon>
        <taxon>Micromonosporaceae</taxon>
        <taxon>Virgisporangium</taxon>
    </lineage>
</organism>
<dbReference type="Pfam" id="PF08044">
    <property type="entry name" value="DUF1707"/>
    <property type="match status" value="1"/>
</dbReference>
<evidence type="ECO:0000313" key="4">
    <source>
        <dbReference type="EMBL" id="GIJ47528.1"/>
    </source>
</evidence>
<dbReference type="EMBL" id="BOPF01000015">
    <property type="protein sequence ID" value="GIJ47528.1"/>
    <property type="molecule type" value="Genomic_DNA"/>
</dbReference>
<evidence type="ECO:0000256" key="2">
    <source>
        <dbReference type="SAM" id="Phobius"/>
    </source>
</evidence>
<evidence type="ECO:0000313" key="5">
    <source>
        <dbReference type="Proteomes" id="UP000619260"/>
    </source>
</evidence>
<feature type="domain" description="DUF1707" evidence="3">
    <location>
        <begin position="10"/>
        <end position="62"/>
    </location>
</feature>
<accession>A0A8J3YPN7</accession>
<feature type="transmembrane region" description="Helical" evidence="2">
    <location>
        <begin position="86"/>
        <end position="104"/>
    </location>
</feature>
<keyword evidence="2" id="KW-1133">Transmembrane helix</keyword>
<feature type="compositionally biased region" description="Basic and acidic residues" evidence="1">
    <location>
        <begin position="162"/>
        <end position="176"/>
    </location>
</feature>
<feature type="transmembrane region" description="Helical" evidence="2">
    <location>
        <begin position="110"/>
        <end position="128"/>
    </location>
</feature>
<name>A0A8J3YPN7_9ACTN</name>
<proteinExistence type="predicted"/>